<comment type="caution">
    <text evidence="6">The sequence shown here is derived from an EMBL/GenBank/DDBJ whole genome shotgun (WGS) entry which is preliminary data.</text>
</comment>
<dbReference type="EMBL" id="SJPP01000001">
    <property type="protein sequence ID" value="TWU12008.1"/>
    <property type="molecule type" value="Genomic_DNA"/>
</dbReference>
<evidence type="ECO:0000256" key="2">
    <source>
        <dbReference type="ARBA" id="ARBA00022737"/>
    </source>
</evidence>
<keyword evidence="7" id="KW-1185">Reference proteome</keyword>
<feature type="repeat" description="WD" evidence="3">
    <location>
        <begin position="257"/>
        <end position="280"/>
    </location>
</feature>
<dbReference type="Proteomes" id="UP000320735">
    <property type="component" value="Unassembled WGS sequence"/>
</dbReference>
<evidence type="ECO:0000313" key="7">
    <source>
        <dbReference type="Proteomes" id="UP000320735"/>
    </source>
</evidence>
<feature type="repeat" description="WD" evidence="3">
    <location>
        <begin position="304"/>
        <end position="342"/>
    </location>
</feature>
<evidence type="ECO:0000313" key="6">
    <source>
        <dbReference type="EMBL" id="TWU12008.1"/>
    </source>
</evidence>
<gene>
    <name evidence="6" type="ORF">CA54_08240</name>
</gene>
<name>A0A5C6BIX0_9PLAN</name>
<dbReference type="PROSITE" id="PS50294">
    <property type="entry name" value="WD_REPEATS_REGION"/>
    <property type="match status" value="3"/>
</dbReference>
<dbReference type="InterPro" id="IPR013979">
    <property type="entry name" value="TIF_beta_prop-like"/>
</dbReference>
<feature type="domain" description="Translation initiation factor beta propellor-like" evidence="5">
    <location>
        <begin position="218"/>
        <end position="335"/>
    </location>
</feature>
<dbReference type="InterPro" id="IPR050349">
    <property type="entry name" value="WD_LIS1/nudF_dynein_reg"/>
</dbReference>
<dbReference type="InterPro" id="IPR011047">
    <property type="entry name" value="Quinoprotein_ADH-like_sf"/>
</dbReference>
<dbReference type="InterPro" id="IPR015943">
    <property type="entry name" value="WD40/YVTN_repeat-like_dom_sf"/>
</dbReference>
<dbReference type="Gene3D" id="2.130.10.10">
    <property type="entry name" value="YVTN repeat-like/Quinoprotein amine dehydrogenase"/>
    <property type="match status" value="3"/>
</dbReference>
<feature type="repeat" description="WD" evidence="3">
    <location>
        <begin position="215"/>
        <end position="256"/>
    </location>
</feature>
<dbReference type="InterPro" id="IPR020472">
    <property type="entry name" value="WD40_PAC1"/>
</dbReference>
<dbReference type="InterPro" id="IPR001680">
    <property type="entry name" value="WD40_rpt"/>
</dbReference>
<proteinExistence type="predicted"/>
<dbReference type="PROSITE" id="PS50082">
    <property type="entry name" value="WD_REPEATS_2"/>
    <property type="match status" value="4"/>
</dbReference>
<organism evidence="6 7">
    <name type="scientific">Symmachiella macrocystis</name>
    <dbReference type="NCBI Taxonomy" id="2527985"/>
    <lineage>
        <taxon>Bacteria</taxon>
        <taxon>Pseudomonadati</taxon>
        <taxon>Planctomycetota</taxon>
        <taxon>Planctomycetia</taxon>
        <taxon>Planctomycetales</taxon>
        <taxon>Planctomycetaceae</taxon>
        <taxon>Symmachiella</taxon>
    </lineage>
</organism>
<dbReference type="PROSITE" id="PS00678">
    <property type="entry name" value="WD_REPEATS_1"/>
    <property type="match status" value="1"/>
</dbReference>
<feature type="repeat" description="WD" evidence="3">
    <location>
        <begin position="124"/>
        <end position="165"/>
    </location>
</feature>
<dbReference type="PANTHER" id="PTHR44129">
    <property type="entry name" value="WD REPEAT-CONTAINING PROTEIN POP1"/>
    <property type="match status" value="1"/>
</dbReference>
<evidence type="ECO:0000256" key="1">
    <source>
        <dbReference type="ARBA" id="ARBA00022574"/>
    </source>
</evidence>
<dbReference type="SUPFAM" id="SSF50998">
    <property type="entry name" value="Quinoprotein alcohol dehydrogenase-like"/>
    <property type="match status" value="1"/>
</dbReference>
<dbReference type="RefSeq" id="WP_197532184.1">
    <property type="nucleotide sequence ID" value="NZ_SJPP01000001.1"/>
</dbReference>
<accession>A0A5C6BIX0</accession>
<sequence precursor="true">MSKANLFFSVCMAGFIIFGSEVAYAQRSPLQQPAATENPQQSWGGFEEWTTAVAFAPDGKSLAVGTYEKLEIVDLAEEGKRRSIDLNTGFVHALAYAPDGKLIAAGSYQSVTVIDSATGESRVFKGQRGYVLGVAFSPDGQWLATAAEDESVRIWSVADGAERLTFSEHRLPATSIAVSPDGTLVASTDGDAEQPRKKGTASIWDATTGEVRSTLNGHARGINGIVFSPDGKQVVTGGTDETVRVWETSTGKPLKMLEGHSRPVNALAFSPDGKMLATAGGGRFKGKNNILLWDTATWKILKTIEAHDARVTDVAFSPDGTQIVTTSYDKSVRLWKVPGSRQ</sequence>
<keyword evidence="2" id="KW-0677">Repeat</keyword>
<reference evidence="6 7" key="1">
    <citation type="submission" date="2019-02" db="EMBL/GenBank/DDBJ databases">
        <title>Deep-cultivation of Planctomycetes and their phenomic and genomic characterization uncovers novel biology.</title>
        <authorList>
            <person name="Wiegand S."/>
            <person name="Jogler M."/>
            <person name="Boedeker C."/>
            <person name="Pinto D."/>
            <person name="Vollmers J."/>
            <person name="Rivas-Marin E."/>
            <person name="Kohn T."/>
            <person name="Peeters S.H."/>
            <person name="Heuer A."/>
            <person name="Rast P."/>
            <person name="Oberbeckmann S."/>
            <person name="Bunk B."/>
            <person name="Jeske O."/>
            <person name="Meyerdierks A."/>
            <person name="Storesund J.E."/>
            <person name="Kallscheuer N."/>
            <person name="Luecker S."/>
            <person name="Lage O.M."/>
            <person name="Pohl T."/>
            <person name="Merkel B.J."/>
            <person name="Hornburger P."/>
            <person name="Mueller R.-W."/>
            <person name="Bruemmer F."/>
            <person name="Labrenz M."/>
            <person name="Spormann A.M."/>
            <person name="Op Den Camp H."/>
            <person name="Overmann J."/>
            <person name="Amann R."/>
            <person name="Jetten M.S.M."/>
            <person name="Mascher T."/>
            <person name="Medema M.H."/>
            <person name="Devos D.P."/>
            <person name="Kaster A.-K."/>
            <person name="Ovreas L."/>
            <person name="Rohde M."/>
            <person name="Galperin M.Y."/>
            <person name="Jogler C."/>
        </authorList>
    </citation>
    <scope>NUCLEOTIDE SEQUENCE [LARGE SCALE GENOMIC DNA]</scope>
    <source>
        <strain evidence="6 7">CA54</strain>
    </source>
</reference>
<feature type="chain" id="PRO_5022981484" evidence="4">
    <location>
        <begin position="26"/>
        <end position="342"/>
    </location>
</feature>
<dbReference type="Pfam" id="PF00400">
    <property type="entry name" value="WD40"/>
    <property type="match status" value="3"/>
</dbReference>
<dbReference type="SMART" id="SM00320">
    <property type="entry name" value="WD40"/>
    <property type="match status" value="7"/>
</dbReference>
<dbReference type="InterPro" id="IPR019775">
    <property type="entry name" value="WD40_repeat_CS"/>
</dbReference>
<feature type="signal peptide" evidence="4">
    <location>
        <begin position="1"/>
        <end position="25"/>
    </location>
</feature>
<dbReference type="PRINTS" id="PR00320">
    <property type="entry name" value="GPROTEINBRPT"/>
</dbReference>
<evidence type="ECO:0000259" key="5">
    <source>
        <dbReference type="Pfam" id="PF08662"/>
    </source>
</evidence>
<evidence type="ECO:0000256" key="4">
    <source>
        <dbReference type="SAM" id="SignalP"/>
    </source>
</evidence>
<dbReference type="AlphaFoldDB" id="A0A5C6BIX0"/>
<protein>
    <submittedName>
        <fullName evidence="6">Translocation protein TolB</fullName>
    </submittedName>
</protein>
<evidence type="ECO:0000256" key="3">
    <source>
        <dbReference type="PROSITE-ProRule" id="PRU00221"/>
    </source>
</evidence>
<dbReference type="Pfam" id="PF08662">
    <property type="entry name" value="eIF2A"/>
    <property type="match status" value="1"/>
</dbReference>
<keyword evidence="1 3" id="KW-0853">WD repeat</keyword>
<dbReference type="CDD" id="cd00200">
    <property type="entry name" value="WD40"/>
    <property type="match status" value="1"/>
</dbReference>
<keyword evidence="4" id="KW-0732">Signal</keyword>